<organism evidence="2 3">
    <name type="scientific">Halorhabdus tiamatea SARL4B</name>
    <dbReference type="NCBI Taxonomy" id="1033806"/>
    <lineage>
        <taxon>Archaea</taxon>
        <taxon>Methanobacteriati</taxon>
        <taxon>Methanobacteriota</taxon>
        <taxon>Stenosarchaea group</taxon>
        <taxon>Halobacteria</taxon>
        <taxon>Halobacteriales</taxon>
        <taxon>Haloarculaceae</taxon>
        <taxon>Halorhabdus</taxon>
    </lineage>
</organism>
<dbReference type="SMART" id="SM00564">
    <property type="entry name" value="PQQ"/>
    <property type="match status" value="5"/>
</dbReference>
<evidence type="ECO:0000313" key="2">
    <source>
        <dbReference type="EMBL" id="CCQ34447.1"/>
    </source>
</evidence>
<dbReference type="InterPro" id="IPR002372">
    <property type="entry name" value="PQQ_rpt_dom"/>
</dbReference>
<dbReference type="InterPro" id="IPR011047">
    <property type="entry name" value="Quinoprotein_ADH-like_sf"/>
</dbReference>
<name>S6CVH5_9EURY</name>
<dbReference type="PANTHER" id="PTHR34512:SF30">
    <property type="entry name" value="OUTER MEMBRANE PROTEIN ASSEMBLY FACTOR BAMB"/>
    <property type="match status" value="1"/>
</dbReference>
<dbReference type="HOGENOM" id="CLU_027480_4_2_2"/>
<protein>
    <submittedName>
        <fullName evidence="2">Cell surface-like protein / lipoprotein containing quinonprotein alcohol dehydrogenase-like domain</fullName>
    </submittedName>
</protein>
<proteinExistence type="predicted"/>
<dbReference type="PANTHER" id="PTHR34512">
    <property type="entry name" value="CELL SURFACE PROTEIN"/>
    <property type="match status" value="1"/>
</dbReference>
<dbReference type="KEGG" id="hti:HTIA_2339"/>
<dbReference type="EMBL" id="HF571520">
    <property type="protein sequence ID" value="CCQ34447.1"/>
    <property type="molecule type" value="Genomic_DNA"/>
</dbReference>
<dbReference type="Gene3D" id="2.130.10.10">
    <property type="entry name" value="YVTN repeat-like/Quinoprotein amine dehydrogenase"/>
    <property type="match status" value="1"/>
</dbReference>
<sequence length="339" mass="35374">MSERWRTTVGPENTTLNAPLAVGDATIYATDDDGTLWAIDAASGDVRWAERIVDPGDHVSTGPGAGADVVCAGRPPVAFAPGGERLWSATTDALAESLHAAPPVVGSDAVFVRTADGFTAGFDRSDGHRRFRVDLDADEFGVLAAADGRVFTDTDGSLVALDATGGDRLWEQPVSAPDDLAVTDERVLVADSQGGVRAFDIVTGDERWQYDLPEANAVAVAGERAVAVGGSPAGSGQSGPTSHDVPGPLVALDIGSGEKQWRVTLDRFAWFPPAVGSDRVYVSRVAGGVVAYSTSGERVWTHEFGEDAEPITGPVIHDGRLYVGVRDSSEAYVAALAET</sequence>
<dbReference type="AlphaFoldDB" id="S6CVH5"/>
<evidence type="ECO:0000259" key="1">
    <source>
        <dbReference type="Pfam" id="PF13360"/>
    </source>
</evidence>
<dbReference type="Gene3D" id="2.40.128.630">
    <property type="match status" value="1"/>
</dbReference>
<evidence type="ECO:0000313" key="3">
    <source>
        <dbReference type="Proteomes" id="UP000015381"/>
    </source>
</evidence>
<accession>S6CVH5</accession>
<dbReference type="InterPro" id="IPR018391">
    <property type="entry name" value="PQQ_b-propeller_rpt"/>
</dbReference>
<keyword evidence="3" id="KW-1185">Reference proteome</keyword>
<feature type="domain" description="Pyrrolo-quinoline quinone repeat" evidence="1">
    <location>
        <begin position="3"/>
        <end position="51"/>
    </location>
</feature>
<feature type="domain" description="Pyrrolo-quinoline quinone repeat" evidence="1">
    <location>
        <begin position="78"/>
        <end position="233"/>
    </location>
</feature>
<dbReference type="InterPro" id="IPR015943">
    <property type="entry name" value="WD40/YVTN_repeat-like_dom_sf"/>
</dbReference>
<dbReference type="Pfam" id="PF13360">
    <property type="entry name" value="PQQ_2"/>
    <property type="match status" value="3"/>
</dbReference>
<keyword evidence="2" id="KW-0449">Lipoprotein</keyword>
<gene>
    <name evidence="2" type="ORF">HTIA_2339</name>
</gene>
<feature type="domain" description="Pyrrolo-quinoline quinone repeat" evidence="1">
    <location>
        <begin position="249"/>
        <end position="328"/>
    </location>
</feature>
<dbReference type="Proteomes" id="UP000015381">
    <property type="component" value="Chromosome I"/>
</dbReference>
<dbReference type="SUPFAM" id="SSF50998">
    <property type="entry name" value="Quinoprotein alcohol dehydrogenase-like"/>
    <property type="match status" value="3"/>
</dbReference>
<reference evidence="2 3" key="1">
    <citation type="journal article" date="2014" name="Environ. Microbiol.">
        <title>Halorhabdus tiamatea: proteogenomics and glycosidase activity measurements identify the first cultivated euryarchaeon from a deep-sea anoxic brine lake as potential polysaccharide degrader.</title>
        <authorList>
            <person name="Werner J."/>
            <person name="Ferrer M."/>
            <person name="Michel G."/>
            <person name="Mann A.J."/>
            <person name="Huang S."/>
            <person name="Juarez S."/>
            <person name="Ciordia S."/>
            <person name="Albar J.P."/>
            <person name="Alcaide M."/>
            <person name="La Cono V."/>
            <person name="Yakimov M.M."/>
            <person name="Antunes A."/>
            <person name="Taborda M."/>
            <person name="Da Costa M.S."/>
            <person name="Amann R.I."/>
            <person name="Gloeckner F.O."/>
            <person name="Golyshina O.V."/>
            <person name="Golyshin P.N."/>
            <person name="Teeling H."/>
        </authorList>
    </citation>
    <scope>NUCLEOTIDE SEQUENCE [LARGE SCALE GENOMIC DNA]</scope>
    <source>
        <strain evidence="3">SARL4B</strain>
    </source>
</reference>